<dbReference type="AlphaFoldDB" id="A0A6A6X4V5"/>
<evidence type="ECO:0000256" key="7">
    <source>
        <dbReference type="SAM" id="MobiDB-lite"/>
    </source>
</evidence>
<keyword evidence="4" id="KW-1015">Disulfide bond</keyword>
<dbReference type="PROSITE" id="PS51352">
    <property type="entry name" value="THIOREDOXIN_2"/>
    <property type="match status" value="1"/>
</dbReference>
<evidence type="ECO:0000256" key="4">
    <source>
        <dbReference type="ARBA" id="ARBA00023157"/>
    </source>
</evidence>
<evidence type="ECO:0000256" key="3">
    <source>
        <dbReference type="ARBA" id="ARBA00012723"/>
    </source>
</evidence>
<sequence>MALNVHAEGLYSKNSAVLQVTGVDYDRLIAKSNYTSIVEFYAPWCGHCKNLKPAFESAAKSLAGIAKVAAVNCDDEMNKPFCGQMGVQGFPTLKIVRPSKRPGKPTVEDYQGQRDAKSIVEAVKDKIPNTVKRVTDKNLDEWLQENAETPKAILFSEKGLVSATMKTLAVDFVGLISLAQIRSKEAAAVEKFGVNKFPTLILLPAGSQDAITYEGEMKKEPMVEFLSQVAPPNPDCPPAKAKNAKAKKDTKKASKSSSKFSKASASHKSADASSAAASGTDEHIEEPIKATESPDANLKEENTAEPIVIPMEKAKPTIPVLATSELQASCLNEKSKTCILAILPKDESSEAAATVLSSLASIHQKHDARGGQLFPFVGVPASNPLASLIIAELKLGNDKEVHLIATNGKRAWWKKYLGTSFSTTDVETWVDALRMGEGKKEKLPDTLLVAEEKVEGKEEKVADQEKIKIEVEEIVDEPEAPREHVEL</sequence>
<feature type="compositionally biased region" description="Basic residues" evidence="7">
    <location>
        <begin position="242"/>
        <end position="254"/>
    </location>
</feature>
<dbReference type="InterPro" id="IPR017937">
    <property type="entry name" value="Thioredoxin_CS"/>
</dbReference>
<evidence type="ECO:0000313" key="9">
    <source>
        <dbReference type="EMBL" id="KAF2790947.1"/>
    </source>
</evidence>
<dbReference type="PANTHER" id="PTHR45815">
    <property type="entry name" value="PROTEIN DISULFIDE-ISOMERASE A6"/>
    <property type="match status" value="1"/>
</dbReference>
<dbReference type="GO" id="GO:0003756">
    <property type="term" value="F:protein disulfide isomerase activity"/>
    <property type="evidence" value="ECO:0007669"/>
    <property type="project" value="UniProtKB-EC"/>
</dbReference>
<organism evidence="9 10">
    <name type="scientific">Melanomma pulvis-pyrius CBS 109.77</name>
    <dbReference type="NCBI Taxonomy" id="1314802"/>
    <lineage>
        <taxon>Eukaryota</taxon>
        <taxon>Fungi</taxon>
        <taxon>Dikarya</taxon>
        <taxon>Ascomycota</taxon>
        <taxon>Pezizomycotina</taxon>
        <taxon>Dothideomycetes</taxon>
        <taxon>Pleosporomycetidae</taxon>
        <taxon>Pleosporales</taxon>
        <taxon>Melanommataceae</taxon>
        <taxon>Melanomma</taxon>
    </lineage>
</organism>
<evidence type="ECO:0000256" key="2">
    <source>
        <dbReference type="ARBA" id="ARBA00004319"/>
    </source>
</evidence>
<dbReference type="Pfam" id="PF00085">
    <property type="entry name" value="Thioredoxin"/>
    <property type="match status" value="1"/>
</dbReference>
<evidence type="ECO:0000256" key="1">
    <source>
        <dbReference type="ARBA" id="ARBA00001182"/>
    </source>
</evidence>
<feature type="compositionally biased region" description="Low complexity" evidence="7">
    <location>
        <begin position="255"/>
        <end position="278"/>
    </location>
</feature>
<dbReference type="GO" id="GO:0015035">
    <property type="term" value="F:protein-disulfide reductase activity"/>
    <property type="evidence" value="ECO:0007669"/>
    <property type="project" value="TreeGrafter"/>
</dbReference>
<dbReference type="InterPro" id="IPR036249">
    <property type="entry name" value="Thioredoxin-like_sf"/>
</dbReference>
<dbReference type="Pfam" id="PF24541">
    <property type="entry name" value="Thioredox_PDIA6_C"/>
    <property type="match status" value="1"/>
</dbReference>
<gene>
    <name evidence="9" type="ORF">K505DRAFT_364276</name>
</gene>
<accession>A0A6A6X4V5</accession>
<evidence type="ECO:0000313" key="10">
    <source>
        <dbReference type="Proteomes" id="UP000799757"/>
    </source>
</evidence>
<feature type="domain" description="Thioredoxin" evidence="8">
    <location>
        <begin position="1"/>
        <end position="128"/>
    </location>
</feature>
<dbReference type="InterPro" id="IPR057305">
    <property type="entry name" value="Thioredox_PDIA6_C"/>
</dbReference>
<evidence type="ECO:0000259" key="8">
    <source>
        <dbReference type="PROSITE" id="PS51352"/>
    </source>
</evidence>
<protein>
    <recommendedName>
        <fullName evidence="3">protein disulfide-isomerase</fullName>
        <ecNumber evidence="3">5.3.4.1</ecNumber>
    </recommendedName>
</protein>
<feature type="region of interest" description="Disordered" evidence="7">
    <location>
        <begin position="228"/>
        <end position="299"/>
    </location>
</feature>
<keyword evidence="6" id="KW-0676">Redox-active center</keyword>
<dbReference type="GO" id="GO:0005788">
    <property type="term" value="C:endoplasmic reticulum lumen"/>
    <property type="evidence" value="ECO:0007669"/>
    <property type="project" value="UniProtKB-SubCell"/>
</dbReference>
<dbReference type="SUPFAM" id="SSF52833">
    <property type="entry name" value="Thioredoxin-like"/>
    <property type="match status" value="2"/>
</dbReference>
<comment type="subcellular location">
    <subcellularLocation>
        <location evidence="2">Endoplasmic reticulum lumen</location>
    </subcellularLocation>
</comment>
<dbReference type="GO" id="GO:0034976">
    <property type="term" value="P:response to endoplasmic reticulum stress"/>
    <property type="evidence" value="ECO:0007669"/>
    <property type="project" value="TreeGrafter"/>
</dbReference>
<feature type="compositionally biased region" description="Basic and acidic residues" evidence="7">
    <location>
        <begin position="280"/>
        <end position="289"/>
    </location>
</feature>
<dbReference type="EMBL" id="MU002046">
    <property type="protein sequence ID" value="KAF2790947.1"/>
    <property type="molecule type" value="Genomic_DNA"/>
</dbReference>
<comment type="catalytic activity">
    <reaction evidence="1">
        <text>Catalyzes the rearrangement of -S-S- bonds in proteins.</text>
        <dbReference type="EC" id="5.3.4.1"/>
    </reaction>
</comment>
<keyword evidence="10" id="KW-1185">Reference proteome</keyword>
<evidence type="ECO:0000256" key="5">
    <source>
        <dbReference type="ARBA" id="ARBA00023235"/>
    </source>
</evidence>
<dbReference type="Proteomes" id="UP000799757">
    <property type="component" value="Unassembled WGS sequence"/>
</dbReference>
<keyword evidence="5 9" id="KW-0413">Isomerase</keyword>
<dbReference type="EC" id="5.3.4.1" evidence="3"/>
<proteinExistence type="predicted"/>
<dbReference type="CDD" id="cd03002">
    <property type="entry name" value="PDI_a_MPD1_like"/>
    <property type="match status" value="1"/>
</dbReference>
<dbReference type="PRINTS" id="PR00421">
    <property type="entry name" value="THIOREDOXIN"/>
</dbReference>
<dbReference type="Gene3D" id="3.40.30.10">
    <property type="entry name" value="Glutaredoxin"/>
    <property type="match status" value="2"/>
</dbReference>
<dbReference type="InterPro" id="IPR013766">
    <property type="entry name" value="Thioredoxin_domain"/>
</dbReference>
<dbReference type="PANTHER" id="PTHR45815:SF3">
    <property type="entry name" value="PROTEIN DISULFIDE-ISOMERASE A6"/>
    <property type="match status" value="1"/>
</dbReference>
<evidence type="ECO:0000256" key="6">
    <source>
        <dbReference type="ARBA" id="ARBA00023284"/>
    </source>
</evidence>
<reference evidence="9" key="1">
    <citation type="journal article" date="2020" name="Stud. Mycol.">
        <title>101 Dothideomycetes genomes: a test case for predicting lifestyles and emergence of pathogens.</title>
        <authorList>
            <person name="Haridas S."/>
            <person name="Albert R."/>
            <person name="Binder M."/>
            <person name="Bloem J."/>
            <person name="Labutti K."/>
            <person name="Salamov A."/>
            <person name="Andreopoulos B."/>
            <person name="Baker S."/>
            <person name="Barry K."/>
            <person name="Bills G."/>
            <person name="Bluhm B."/>
            <person name="Cannon C."/>
            <person name="Castanera R."/>
            <person name="Culley D."/>
            <person name="Daum C."/>
            <person name="Ezra D."/>
            <person name="Gonzalez J."/>
            <person name="Henrissat B."/>
            <person name="Kuo A."/>
            <person name="Liang C."/>
            <person name="Lipzen A."/>
            <person name="Lutzoni F."/>
            <person name="Magnuson J."/>
            <person name="Mondo S."/>
            <person name="Nolan M."/>
            <person name="Ohm R."/>
            <person name="Pangilinan J."/>
            <person name="Park H.-J."/>
            <person name="Ramirez L."/>
            <person name="Alfaro M."/>
            <person name="Sun H."/>
            <person name="Tritt A."/>
            <person name="Yoshinaga Y."/>
            <person name="Zwiers L.-H."/>
            <person name="Turgeon B."/>
            <person name="Goodwin S."/>
            <person name="Spatafora J."/>
            <person name="Crous P."/>
            <person name="Grigoriev I."/>
        </authorList>
    </citation>
    <scope>NUCLEOTIDE SEQUENCE</scope>
    <source>
        <strain evidence="9">CBS 109.77</strain>
    </source>
</reference>
<name>A0A6A6X4V5_9PLEO</name>
<dbReference type="PROSITE" id="PS00194">
    <property type="entry name" value="THIOREDOXIN_1"/>
    <property type="match status" value="1"/>
</dbReference>
<dbReference type="OrthoDB" id="10264505at2759"/>